<dbReference type="HAMAP" id="MF_01498">
    <property type="entry name" value="RadA_bact"/>
    <property type="match status" value="1"/>
</dbReference>
<dbReference type="PRINTS" id="PR01874">
    <property type="entry name" value="DNAREPAIRADA"/>
</dbReference>
<keyword evidence="11" id="KW-0863">Zinc-finger</keyword>
<dbReference type="SUPFAM" id="SSF52540">
    <property type="entry name" value="P-loop containing nucleoside triphosphate hydrolases"/>
    <property type="match status" value="1"/>
</dbReference>
<evidence type="ECO:0000256" key="6">
    <source>
        <dbReference type="ARBA" id="ARBA00023016"/>
    </source>
</evidence>
<keyword evidence="1 9" id="KW-0479">Metal-binding</keyword>
<keyword evidence="3 9" id="KW-0227">DNA damage</keyword>
<keyword evidence="5 9" id="KW-0067">ATP-binding</keyword>
<dbReference type="InterPro" id="IPR027417">
    <property type="entry name" value="P-loop_NTPase"/>
</dbReference>
<keyword evidence="7 9" id="KW-0238">DNA-binding</keyword>
<keyword evidence="8 9" id="KW-0234">DNA repair</keyword>
<comment type="similarity">
    <text evidence="9 11">Belongs to the RecA family. RadA subfamily.</text>
</comment>
<dbReference type="SMART" id="SM00382">
    <property type="entry name" value="AAA"/>
    <property type="match status" value="1"/>
</dbReference>
<keyword evidence="2 9" id="KW-0547">Nucleotide-binding</keyword>
<dbReference type="Proteomes" id="UP001314181">
    <property type="component" value="Unassembled WGS sequence"/>
</dbReference>
<comment type="domain">
    <text evidence="9">The middle region has homology to RecA with ATPase motifs including the RadA KNRFG motif, while the C-terminus is homologous to Lon protease.</text>
</comment>
<evidence type="ECO:0000256" key="3">
    <source>
        <dbReference type="ARBA" id="ARBA00022763"/>
    </source>
</evidence>
<name>A0ABM9N8P2_9RICK</name>
<dbReference type="SUPFAM" id="SSF54211">
    <property type="entry name" value="Ribosomal protein S5 domain 2-like"/>
    <property type="match status" value="1"/>
</dbReference>
<dbReference type="Pfam" id="PF13481">
    <property type="entry name" value="AAA_25"/>
    <property type="match status" value="1"/>
</dbReference>
<dbReference type="RefSeq" id="WP_338364400.1">
    <property type="nucleotide sequence ID" value="NZ_CAWVOK010000026.1"/>
</dbReference>
<dbReference type="InterPro" id="IPR004504">
    <property type="entry name" value="DNA_repair_RadA"/>
</dbReference>
<reference evidence="13 14" key="1">
    <citation type="submission" date="2024-01" db="EMBL/GenBank/DDBJ databases">
        <authorList>
            <person name="Kunselman E."/>
        </authorList>
    </citation>
    <scope>NUCLEOTIDE SEQUENCE [LARGE SCALE GENOMIC DNA]</scope>
    <source>
        <strain evidence="13">2 abalone samples</strain>
    </source>
</reference>
<keyword evidence="11" id="KW-0862">Zinc</keyword>
<dbReference type="InterPro" id="IPR014721">
    <property type="entry name" value="Ribsml_uS5_D2-typ_fold_subgr"/>
</dbReference>
<dbReference type="EMBL" id="CAWVOK010000026">
    <property type="protein sequence ID" value="CAK8163306.1"/>
    <property type="molecule type" value="Genomic_DNA"/>
</dbReference>
<dbReference type="InterPro" id="IPR020568">
    <property type="entry name" value="Ribosomal_Su5_D2-typ_SF"/>
</dbReference>
<gene>
    <name evidence="9 13" type="primary">radA</name>
    <name evidence="13" type="ORF">CAXC1_330066</name>
</gene>
<evidence type="ECO:0000256" key="1">
    <source>
        <dbReference type="ARBA" id="ARBA00022723"/>
    </source>
</evidence>
<keyword evidence="4 13" id="KW-0378">Hydrolase</keyword>
<feature type="region of interest" description="Lon-protease-like" evidence="9">
    <location>
        <begin position="341"/>
        <end position="440"/>
    </location>
</feature>
<dbReference type="PANTHER" id="PTHR32472:SF10">
    <property type="entry name" value="DNA REPAIR PROTEIN RADA-LIKE PROTEIN"/>
    <property type="match status" value="1"/>
</dbReference>
<protein>
    <recommendedName>
        <fullName evidence="9 10">DNA repair protein RadA</fullName>
    </recommendedName>
</protein>
<evidence type="ECO:0000313" key="13">
    <source>
        <dbReference type="EMBL" id="CAK8163306.1"/>
    </source>
</evidence>
<dbReference type="NCBIfam" id="TIGR00416">
    <property type="entry name" value="sms"/>
    <property type="match status" value="1"/>
</dbReference>
<comment type="caution">
    <text evidence="13">The sequence shown here is derived from an EMBL/GenBank/DDBJ whole genome shotgun (WGS) entry which is preliminary data.</text>
</comment>
<feature type="domain" description="RecA family profile 1" evidence="12">
    <location>
        <begin position="59"/>
        <end position="205"/>
    </location>
</feature>
<evidence type="ECO:0000256" key="2">
    <source>
        <dbReference type="ARBA" id="ARBA00022741"/>
    </source>
</evidence>
<dbReference type="PANTHER" id="PTHR32472">
    <property type="entry name" value="DNA REPAIR PROTEIN RADA"/>
    <property type="match status" value="1"/>
</dbReference>
<evidence type="ECO:0000256" key="4">
    <source>
        <dbReference type="ARBA" id="ARBA00022801"/>
    </source>
</evidence>
<dbReference type="InterPro" id="IPR020588">
    <property type="entry name" value="RecA_ATP-bd"/>
</dbReference>
<keyword evidence="6 9" id="KW-0346">Stress response</keyword>
<evidence type="ECO:0000259" key="12">
    <source>
        <dbReference type="PROSITE" id="PS50162"/>
    </source>
</evidence>
<evidence type="ECO:0000256" key="11">
    <source>
        <dbReference type="RuleBase" id="RU003555"/>
    </source>
</evidence>
<evidence type="ECO:0000256" key="9">
    <source>
        <dbReference type="HAMAP-Rule" id="MF_01498"/>
    </source>
</evidence>
<comment type="function">
    <text evidence="9">Plays a role in repairing double-strand DNA breaks, probably involving stabilizing or processing branched DNA or blocked replication forks.</text>
</comment>
<dbReference type="PROSITE" id="PS50162">
    <property type="entry name" value="RECA_2"/>
    <property type="match status" value="1"/>
</dbReference>
<feature type="short sequence motif" description="RadA KNRFG motif" evidence="9">
    <location>
        <begin position="242"/>
        <end position="246"/>
    </location>
</feature>
<keyword evidence="14" id="KW-1185">Reference proteome</keyword>
<dbReference type="Gene3D" id="3.40.50.300">
    <property type="entry name" value="P-loop containing nucleotide triphosphate hydrolases"/>
    <property type="match status" value="1"/>
</dbReference>
<evidence type="ECO:0000256" key="10">
    <source>
        <dbReference type="NCBIfam" id="TIGR00416"/>
    </source>
</evidence>
<evidence type="ECO:0000256" key="8">
    <source>
        <dbReference type="ARBA" id="ARBA00023204"/>
    </source>
</evidence>
<dbReference type="GO" id="GO:0016787">
    <property type="term" value="F:hydrolase activity"/>
    <property type="evidence" value="ECO:0007669"/>
    <property type="project" value="UniProtKB-KW"/>
</dbReference>
<comment type="function">
    <text evidence="11">DNA-dependent ATPase involved in processing of recombination intermediates, plays a role in repairing DNA breaks. Stimulates the branch migration of RecA-mediated strand transfer reactions, allowing the 3' invading strand to extend heteroduplex DNA faster. Binds ssDNA in the presence of ADP but not other nucleotides, has ATPase activity that is stimulated by ssDNA and various branched DNA structures, but inhibited by SSB. Does not have RecA's homology-searching function.</text>
</comment>
<evidence type="ECO:0000256" key="7">
    <source>
        <dbReference type="ARBA" id="ARBA00023125"/>
    </source>
</evidence>
<proteinExistence type="inferred from homology"/>
<dbReference type="InterPro" id="IPR003593">
    <property type="entry name" value="AAA+_ATPase"/>
</dbReference>
<sequence length="440" mass="48646">MKNNKKLYTCTECHTYYSKWAGKCDTCGKWNTISQSQAIETNTASNIVSINEIKKITINYERYKTGCSELDNALGGGIAPGSAILIGGEPGIGKSTLMTQLALNFTNSLYISAEESIEQISIRIQKFKKTTENVFFASQARLEQIISIITKEKNLKFIFIDSIQTIYSNESSSSPGSIMQVRHCAHKIIELVKNYGITLIIISHVNKDGQIAGPKVLEHMVDTVLYFEGDTYNHYRILRTIKNRFGPANEIAVFTMSDQGLNSVNNPSAIFIPEHSANTTGSVIFAGIEGTRPILLEIQALLAPTYMVTPRRAVVGWDINRLAMIVAILSARCGILLSDKEIYLNVAGGFKISETAADMAIAAALLSAFYNKTMPYKTVLFGEISLSGAFRKTAHGQKRIQESKRLGFHNAITARDKDLHSAEIIAINHITKLKSYIEQI</sequence>
<dbReference type="Gene3D" id="3.30.230.10">
    <property type="match status" value="1"/>
</dbReference>
<evidence type="ECO:0000256" key="5">
    <source>
        <dbReference type="ARBA" id="ARBA00022840"/>
    </source>
</evidence>
<feature type="binding site" evidence="9">
    <location>
        <begin position="88"/>
        <end position="95"/>
    </location>
    <ligand>
        <name>ATP</name>
        <dbReference type="ChEBI" id="CHEBI:30616"/>
    </ligand>
</feature>
<evidence type="ECO:0000313" key="14">
    <source>
        <dbReference type="Proteomes" id="UP001314181"/>
    </source>
</evidence>
<accession>A0ABM9N8P2</accession>
<organism evidence="13 14">
    <name type="scientific">Candidatus Xenohaliotis californiensis</name>
    <dbReference type="NCBI Taxonomy" id="84677"/>
    <lineage>
        <taxon>Bacteria</taxon>
        <taxon>Pseudomonadati</taxon>
        <taxon>Pseudomonadota</taxon>
        <taxon>Alphaproteobacteria</taxon>
        <taxon>Rickettsiales</taxon>
        <taxon>Anaplasmataceae</taxon>
        <taxon>Candidatus Xenohaliotis</taxon>
    </lineage>
</organism>